<feature type="transmembrane region" description="Helical" evidence="8">
    <location>
        <begin position="20"/>
        <end position="43"/>
    </location>
</feature>
<evidence type="ECO:0000256" key="7">
    <source>
        <dbReference type="ARBA" id="ARBA00023136"/>
    </source>
</evidence>
<gene>
    <name evidence="10" type="ORF">HHK36_025237</name>
</gene>
<sequence>MADIQTKVVQSPPRRSHKIFVTAQISLRILAIAATLVATWVMVTSKQSMEVFGIKIDAKYSYSSAFKFFAGANATACAFSLLSLVAVSVLSRKGSDPGHYFFLFLHDMIIMSLLMAACAAATAIGYVGRYGNTHTGWMAICDPFGKFCNRVSISVLFSYLSFVAFLILTVISANKSRQIQV</sequence>
<evidence type="ECO:0000256" key="4">
    <source>
        <dbReference type="ARBA" id="ARBA00022475"/>
    </source>
</evidence>
<dbReference type="Pfam" id="PF04535">
    <property type="entry name" value="CASP_dom"/>
    <property type="match status" value="1"/>
</dbReference>
<comment type="subunit">
    <text evidence="3 8">Homodimer and heterodimers.</text>
</comment>
<keyword evidence="5 8" id="KW-0812">Transmembrane</keyword>
<keyword evidence="11" id="KW-1185">Reference proteome</keyword>
<dbReference type="NCBIfam" id="TIGR01569">
    <property type="entry name" value="A_tha_TIGR01569"/>
    <property type="match status" value="1"/>
</dbReference>
<comment type="similarity">
    <text evidence="2 8">Belongs to the Casparian strip membrane proteins (CASP) family.</text>
</comment>
<keyword evidence="4 8" id="KW-1003">Cell membrane</keyword>
<feature type="transmembrane region" description="Helical" evidence="8">
    <location>
        <begin position="102"/>
        <end position="128"/>
    </location>
</feature>
<evidence type="ECO:0000256" key="6">
    <source>
        <dbReference type="ARBA" id="ARBA00022989"/>
    </source>
</evidence>
<dbReference type="GO" id="GO:0005886">
    <property type="term" value="C:plasma membrane"/>
    <property type="evidence" value="ECO:0007669"/>
    <property type="project" value="UniProtKB-SubCell"/>
</dbReference>
<evidence type="ECO:0000313" key="11">
    <source>
        <dbReference type="Proteomes" id="UP000655225"/>
    </source>
</evidence>
<feature type="transmembrane region" description="Helical" evidence="8">
    <location>
        <begin position="153"/>
        <end position="173"/>
    </location>
</feature>
<comment type="caution">
    <text evidence="10">The sequence shown here is derived from an EMBL/GenBank/DDBJ whole genome shotgun (WGS) entry which is preliminary data.</text>
</comment>
<evidence type="ECO:0000256" key="3">
    <source>
        <dbReference type="ARBA" id="ARBA00011489"/>
    </source>
</evidence>
<evidence type="ECO:0000256" key="2">
    <source>
        <dbReference type="ARBA" id="ARBA00007651"/>
    </source>
</evidence>
<evidence type="ECO:0000313" key="10">
    <source>
        <dbReference type="EMBL" id="KAF8390710.1"/>
    </source>
</evidence>
<reference evidence="10 11" key="1">
    <citation type="submission" date="2020-04" db="EMBL/GenBank/DDBJ databases">
        <title>Plant Genome Project.</title>
        <authorList>
            <person name="Zhang R.-G."/>
        </authorList>
    </citation>
    <scope>NUCLEOTIDE SEQUENCE [LARGE SCALE GENOMIC DNA]</scope>
    <source>
        <strain evidence="10">YNK0</strain>
        <tissue evidence="10">Leaf</tissue>
    </source>
</reference>
<proteinExistence type="inferred from homology"/>
<feature type="domain" description="Casparian strip membrane protein" evidence="9">
    <location>
        <begin position="22"/>
        <end position="164"/>
    </location>
</feature>
<dbReference type="PANTHER" id="PTHR36488:SF8">
    <property type="entry name" value="CASP-LIKE PROTEIN 1U1"/>
    <property type="match status" value="1"/>
</dbReference>
<dbReference type="OMA" id="GNTHTGW"/>
<dbReference type="AlphaFoldDB" id="A0A834YMA1"/>
<dbReference type="EMBL" id="JABCRI010000018">
    <property type="protein sequence ID" value="KAF8390710.1"/>
    <property type="molecule type" value="Genomic_DNA"/>
</dbReference>
<accession>A0A834YMA1</accession>
<evidence type="ECO:0000256" key="1">
    <source>
        <dbReference type="ARBA" id="ARBA00004651"/>
    </source>
</evidence>
<evidence type="ECO:0000256" key="8">
    <source>
        <dbReference type="RuleBase" id="RU361233"/>
    </source>
</evidence>
<protein>
    <recommendedName>
        <fullName evidence="8">CASP-like protein</fullName>
    </recommendedName>
</protein>
<dbReference type="OrthoDB" id="1904499at2759"/>
<comment type="subcellular location">
    <subcellularLocation>
        <location evidence="1 8">Cell membrane</location>
        <topology evidence="1 8">Multi-pass membrane protein</topology>
    </subcellularLocation>
</comment>
<feature type="transmembrane region" description="Helical" evidence="8">
    <location>
        <begin position="68"/>
        <end position="90"/>
    </location>
</feature>
<dbReference type="InterPro" id="IPR044173">
    <property type="entry name" value="CASPL"/>
</dbReference>
<dbReference type="Proteomes" id="UP000655225">
    <property type="component" value="Unassembled WGS sequence"/>
</dbReference>
<evidence type="ECO:0000259" key="9">
    <source>
        <dbReference type="Pfam" id="PF04535"/>
    </source>
</evidence>
<organism evidence="10 11">
    <name type="scientific">Tetracentron sinense</name>
    <name type="common">Spur-leaf</name>
    <dbReference type="NCBI Taxonomy" id="13715"/>
    <lineage>
        <taxon>Eukaryota</taxon>
        <taxon>Viridiplantae</taxon>
        <taxon>Streptophyta</taxon>
        <taxon>Embryophyta</taxon>
        <taxon>Tracheophyta</taxon>
        <taxon>Spermatophyta</taxon>
        <taxon>Magnoliopsida</taxon>
        <taxon>Trochodendrales</taxon>
        <taxon>Trochodendraceae</taxon>
        <taxon>Tetracentron</taxon>
    </lineage>
</organism>
<dbReference type="InterPro" id="IPR006459">
    <property type="entry name" value="CASP/CASPL"/>
</dbReference>
<keyword evidence="6 8" id="KW-1133">Transmembrane helix</keyword>
<evidence type="ECO:0000256" key="5">
    <source>
        <dbReference type="ARBA" id="ARBA00022692"/>
    </source>
</evidence>
<name>A0A834YMA1_TETSI</name>
<keyword evidence="7 8" id="KW-0472">Membrane</keyword>
<dbReference type="InterPro" id="IPR006702">
    <property type="entry name" value="CASP_dom"/>
</dbReference>
<dbReference type="PANTHER" id="PTHR36488">
    <property type="entry name" value="CASP-LIKE PROTEIN 1U1"/>
    <property type="match status" value="1"/>
</dbReference>